<comment type="caution">
    <text evidence="10">The sequence shown here is derived from an EMBL/GenBank/DDBJ whole genome shotgun (WGS) entry which is preliminary data.</text>
</comment>
<evidence type="ECO:0000256" key="7">
    <source>
        <dbReference type="SAM" id="MobiDB-lite"/>
    </source>
</evidence>
<dbReference type="Gene3D" id="3.90.420.10">
    <property type="entry name" value="Oxidoreductase, molybdopterin-binding domain"/>
    <property type="match status" value="1"/>
</dbReference>
<evidence type="ECO:0000259" key="9">
    <source>
        <dbReference type="Pfam" id="PF03404"/>
    </source>
</evidence>
<dbReference type="Gene3D" id="2.60.40.650">
    <property type="match status" value="1"/>
</dbReference>
<keyword evidence="11" id="KW-1185">Reference proteome</keyword>
<dbReference type="PROSITE" id="PS00559">
    <property type="entry name" value="MOLYBDOPTERIN_EUK"/>
    <property type="match status" value="1"/>
</dbReference>
<dbReference type="InterPro" id="IPR014756">
    <property type="entry name" value="Ig_E-set"/>
</dbReference>
<organism evidence="10 11">
    <name type="scientific">Dunaliella salina</name>
    <name type="common">Green alga</name>
    <name type="synonym">Protococcus salinus</name>
    <dbReference type="NCBI Taxonomy" id="3046"/>
    <lineage>
        <taxon>Eukaryota</taxon>
        <taxon>Viridiplantae</taxon>
        <taxon>Chlorophyta</taxon>
        <taxon>core chlorophytes</taxon>
        <taxon>Chlorophyceae</taxon>
        <taxon>CS clade</taxon>
        <taxon>Chlamydomonadales</taxon>
        <taxon>Dunaliellaceae</taxon>
        <taxon>Dunaliella</taxon>
    </lineage>
</organism>
<feature type="region of interest" description="Disordered" evidence="7">
    <location>
        <begin position="266"/>
        <end position="292"/>
    </location>
</feature>
<evidence type="ECO:0000313" key="10">
    <source>
        <dbReference type="EMBL" id="KAF5831628.1"/>
    </source>
</evidence>
<dbReference type="Proteomes" id="UP000815325">
    <property type="component" value="Unassembled WGS sequence"/>
</dbReference>
<dbReference type="PANTHER" id="PTHR19372">
    <property type="entry name" value="SULFITE REDUCTASE"/>
    <property type="match status" value="1"/>
</dbReference>
<dbReference type="Pfam" id="PF00174">
    <property type="entry name" value="Oxidored_molyb"/>
    <property type="match status" value="1"/>
</dbReference>
<feature type="domain" description="Moybdenum cofactor oxidoreductase dimerisation" evidence="9">
    <location>
        <begin position="302"/>
        <end position="404"/>
    </location>
</feature>
<proteinExistence type="predicted"/>
<feature type="non-terminal residue" evidence="10">
    <location>
        <position position="405"/>
    </location>
</feature>
<dbReference type="SUPFAM" id="SSF56524">
    <property type="entry name" value="Oxidoreductase molybdopterin-binding domain"/>
    <property type="match status" value="1"/>
</dbReference>
<keyword evidence="2" id="KW-0500">Molybdenum</keyword>
<evidence type="ECO:0000313" key="11">
    <source>
        <dbReference type="Proteomes" id="UP000815325"/>
    </source>
</evidence>
<keyword evidence="6" id="KW-0408">Iron</keyword>
<name>A0ABQ7GAK0_DUNSA</name>
<dbReference type="SUPFAM" id="SSF81296">
    <property type="entry name" value="E set domains"/>
    <property type="match status" value="1"/>
</dbReference>
<keyword evidence="5" id="KW-0560">Oxidoreductase</keyword>
<reference evidence="10" key="1">
    <citation type="submission" date="2017-08" db="EMBL/GenBank/DDBJ databases">
        <authorList>
            <person name="Polle J.E."/>
            <person name="Barry K."/>
            <person name="Cushman J."/>
            <person name="Schmutz J."/>
            <person name="Tran D."/>
            <person name="Hathwaick L.T."/>
            <person name="Yim W.C."/>
            <person name="Jenkins J."/>
            <person name="Mckie-Krisberg Z.M."/>
            <person name="Prochnik S."/>
            <person name="Lindquist E."/>
            <person name="Dockter R.B."/>
            <person name="Adam C."/>
            <person name="Molina H."/>
            <person name="Bunkerborg J."/>
            <person name="Jin E."/>
            <person name="Buchheim M."/>
            <person name="Magnuson J."/>
        </authorList>
    </citation>
    <scope>NUCLEOTIDE SEQUENCE</scope>
    <source>
        <strain evidence="10">CCAP 19/18</strain>
    </source>
</reference>
<dbReference type="PRINTS" id="PR00407">
    <property type="entry name" value="EUMOPTERIN"/>
</dbReference>
<keyword evidence="3" id="KW-0349">Heme</keyword>
<protein>
    <submittedName>
        <fullName evidence="10">Oxidoreductase, molybdopterin-binding domain-containing protein</fullName>
    </submittedName>
</protein>
<evidence type="ECO:0000256" key="4">
    <source>
        <dbReference type="ARBA" id="ARBA00022723"/>
    </source>
</evidence>
<dbReference type="InterPro" id="IPR005066">
    <property type="entry name" value="MoCF_OxRdtse_dimer"/>
</dbReference>
<dbReference type="InterPro" id="IPR022407">
    <property type="entry name" value="OxRdtase_Mopterin_BS"/>
</dbReference>
<comment type="cofactor">
    <cofactor evidence="1">
        <name>Mo-molybdopterin</name>
        <dbReference type="ChEBI" id="CHEBI:71302"/>
    </cofactor>
</comment>
<evidence type="ECO:0000256" key="6">
    <source>
        <dbReference type="ARBA" id="ARBA00023004"/>
    </source>
</evidence>
<gene>
    <name evidence="10" type="ORF">DUNSADRAFT_12788</name>
</gene>
<keyword evidence="4" id="KW-0479">Metal-binding</keyword>
<dbReference type="Pfam" id="PF03404">
    <property type="entry name" value="Mo-co_dimer"/>
    <property type="match status" value="1"/>
</dbReference>
<dbReference type="InterPro" id="IPR036374">
    <property type="entry name" value="OxRdtase_Mopterin-bd_sf"/>
</dbReference>
<evidence type="ECO:0000256" key="2">
    <source>
        <dbReference type="ARBA" id="ARBA00022505"/>
    </source>
</evidence>
<evidence type="ECO:0000256" key="5">
    <source>
        <dbReference type="ARBA" id="ARBA00023002"/>
    </source>
</evidence>
<evidence type="ECO:0000256" key="3">
    <source>
        <dbReference type="ARBA" id="ARBA00022617"/>
    </source>
</evidence>
<evidence type="ECO:0000259" key="8">
    <source>
        <dbReference type="Pfam" id="PF00174"/>
    </source>
</evidence>
<sequence length="405" mass="44961">MPAEVSFSAGSVEVHAPLPVSAFANGNGMQPHQNNFTAKPGAVPSFAHTVLGAPYEPPLSPEDPDWALHVPATVVDAKDQGTADSWIPRDPRILRLTGRHPLNCEPLMHHLLAAGFITPPSIHYVRNHGPAPCIRWGEHRLQINGLVDKPMTLTMDELVAMPSVTLPMTLVCCGNRRKEENMLKKTIGFNWGPGAVSTSYWTGVRLCDLLQHVGAKGPKEGGKHVNFVGPQGELPAGDGTYGTSIPMGKAIDPANDILVAYKQEDHSNQKATGHTRKAPGHTQGRPQDTHKEDHSWWYKPEYIINDLNINSAIAHPWHDEVVMLKDGSHPFTVKGYAYAGGGHKIIRCEISLDGGTSWRLANIRRFFEPNDYGKHWCWVHWDIQVPVFDMFMSKEMRMRAWDDTQ</sequence>
<dbReference type="InterPro" id="IPR000572">
    <property type="entry name" value="OxRdtase_Mopterin-bd_dom"/>
</dbReference>
<dbReference type="InterPro" id="IPR008335">
    <property type="entry name" value="Mopterin_OxRdtase_euk"/>
</dbReference>
<dbReference type="PANTHER" id="PTHR19372:SF7">
    <property type="entry name" value="SULFITE OXIDASE, MITOCHONDRIAL"/>
    <property type="match status" value="1"/>
</dbReference>
<accession>A0ABQ7GAK0</accession>
<feature type="domain" description="Oxidoreductase molybdopterin-binding" evidence="8">
    <location>
        <begin position="128"/>
        <end position="267"/>
    </location>
</feature>
<evidence type="ECO:0000256" key="1">
    <source>
        <dbReference type="ARBA" id="ARBA00001924"/>
    </source>
</evidence>
<dbReference type="EMBL" id="MU069933">
    <property type="protein sequence ID" value="KAF5831628.1"/>
    <property type="molecule type" value="Genomic_DNA"/>
</dbReference>